<dbReference type="AlphaFoldDB" id="A0A4C1XJD8"/>
<evidence type="ECO:0000313" key="2">
    <source>
        <dbReference type="Proteomes" id="UP000299102"/>
    </source>
</evidence>
<dbReference type="EMBL" id="BGZK01000838">
    <property type="protein sequence ID" value="GBP62315.1"/>
    <property type="molecule type" value="Genomic_DNA"/>
</dbReference>
<comment type="caution">
    <text evidence="1">The sequence shown here is derived from an EMBL/GenBank/DDBJ whole genome shotgun (WGS) entry which is preliminary data.</text>
</comment>
<keyword evidence="2" id="KW-1185">Reference proteome</keyword>
<organism evidence="1 2">
    <name type="scientific">Eumeta variegata</name>
    <name type="common">Bagworm moth</name>
    <name type="synonym">Eumeta japonica</name>
    <dbReference type="NCBI Taxonomy" id="151549"/>
    <lineage>
        <taxon>Eukaryota</taxon>
        <taxon>Metazoa</taxon>
        <taxon>Ecdysozoa</taxon>
        <taxon>Arthropoda</taxon>
        <taxon>Hexapoda</taxon>
        <taxon>Insecta</taxon>
        <taxon>Pterygota</taxon>
        <taxon>Neoptera</taxon>
        <taxon>Endopterygota</taxon>
        <taxon>Lepidoptera</taxon>
        <taxon>Glossata</taxon>
        <taxon>Ditrysia</taxon>
        <taxon>Tineoidea</taxon>
        <taxon>Psychidae</taxon>
        <taxon>Oiketicinae</taxon>
        <taxon>Eumeta</taxon>
    </lineage>
</organism>
<accession>A0A4C1XJD8</accession>
<proteinExistence type="predicted"/>
<evidence type="ECO:0000313" key="1">
    <source>
        <dbReference type="EMBL" id="GBP62315.1"/>
    </source>
</evidence>
<name>A0A4C1XJD8_EUMVA</name>
<reference evidence="1 2" key="1">
    <citation type="journal article" date="2019" name="Commun. Biol.">
        <title>The bagworm genome reveals a unique fibroin gene that provides high tensile strength.</title>
        <authorList>
            <person name="Kono N."/>
            <person name="Nakamura H."/>
            <person name="Ohtoshi R."/>
            <person name="Tomita M."/>
            <person name="Numata K."/>
            <person name="Arakawa K."/>
        </authorList>
    </citation>
    <scope>NUCLEOTIDE SEQUENCE [LARGE SCALE GENOMIC DNA]</scope>
</reference>
<gene>
    <name evidence="1" type="ORF">EVAR_48488_1</name>
</gene>
<sequence length="88" mass="9609">MKQGQAGRRPRALQYIFLMPDVRLYELFQLASGKATPRPGGDEVEAHDGAHLAAEGDGVVFGRISFVITITERHDLAPAPRPGYADFS</sequence>
<dbReference type="Proteomes" id="UP000299102">
    <property type="component" value="Unassembled WGS sequence"/>
</dbReference>
<protein>
    <submittedName>
        <fullName evidence="1">Uncharacterized protein</fullName>
    </submittedName>
</protein>